<reference evidence="1 2" key="1">
    <citation type="journal article" date="2018" name="Sci. Rep.">
        <title>Comparative genomics provides insights into the lifestyle and reveals functional heterogeneity of dark septate endophytic fungi.</title>
        <authorList>
            <person name="Knapp D.G."/>
            <person name="Nemeth J.B."/>
            <person name="Barry K."/>
            <person name="Hainaut M."/>
            <person name="Henrissat B."/>
            <person name="Johnson J."/>
            <person name="Kuo A."/>
            <person name="Lim J.H.P."/>
            <person name="Lipzen A."/>
            <person name="Nolan M."/>
            <person name="Ohm R.A."/>
            <person name="Tamas L."/>
            <person name="Grigoriev I.V."/>
            <person name="Spatafora J.W."/>
            <person name="Nagy L.G."/>
            <person name="Kovacs G.M."/>
        </authorList>
    </citation>
    <scope>NUCLEOTIDE SEQUENCE [LARGE SCALE GENOMIC DNA]</scope>
    <source>
        <strain evidence="1 2">DSE2036</strain>
    </source>
</reference>
<dbReference type="AlphaFoldDB" id="A0A2V1D6N6"/>
<dbReference type="EMBL" id="KZ805572">
    <property type="protein sequence ID" value="PVH93722.1"/>
    <property type="molecule type" value="Genomic_DNA"/>
</dbReference>
<sequence>MAESVREFHRDLVRKYQLHGSQIVQIWSSLNQDQRTKAMKAGAADGADLKDRLDRSLGNAYQFIPEWNLRTIIALSSNRFLEVIKHRATTSLLEQYVSGVNGGTGDYGHILEMKDKHNLELVNPSDFKDCWTLFLTNENYGTSYKFTGKTIAPHRVAIENRMVVPQAIGELVLYRQLYLLRALSIIIEYILEAESTSHTQKQRPDPSLDAATAGLANFSFRTTKNKVELFDLFDAS</sequence>
<dbReference type="Proteomes" id="UP000244855">
    <property type="component" value="Unassembled WGS sequence"/>
</dbReference>
<proteinExistence type="predicted"/>
<evidence type="ECO:0000313" key="1">
    <source>
        <dbReference type="EMBL" id="PVH93722.1"/>
    </source>
</evidence>
<protein>
    <submittedName>
        <fullName evidence="1">Uncharacterized protein</fullName>
    </submittedName>
</protein>
<name>A0A2V1D6N6_9PLEO</name>
<dbReference type="STRING" id="97972.A0A2V1D6N6"/>
<evidence type="ECO:0000313" key="2">
    <source>
        <dbReference type="Proteomes" id="UP000244855"/>
    </source>
</evidence>
<keyword evidence="2" id="KW-1185">Reference proteome</keyword>
<dbReference type="PANTHER" id="PTHR40788">
    <property type="entry name" value="CLR5 DOMAIN-CONTAINING PROTEIN-RELATED"/>
    <property type="match status" value="1"/>
</dbReference>
<organism evidence="1 2">
    <name type="scientific">Periconia macrospinosa</name>
    <dbReference type="NCBI Taxonomy" id="97972"/>
    <lineage>
        <taxon>Eukaryota</taxon>
        <taxon>Fungi</taxon>
        <taxon>Dikarya</taxon>
        <taxon>Ascomycota</taxon>
        <taxon>Pezizomycotina</taxon>
        <taxon>Dothideomycetes</taxon>
        <taxon>Pleosporomycetidae</taxon>
        <taxon>Pleosporales</taxon>
        <taxon>Massarineae</taxon>
        <taxon>Periconiaceae</taxon>
        <taxon>Periconia</taxon>
    </lineage>
</organism>
<accession>A0A2V1D6N6</accession>
<dbReference type="OrthoDB" id="2922289at2759"/>
<gene>
    <name evidence="1" type="ORF">DM02DRAFT_695237</name>
</gene>
<dbReference type="PANTHER" id="PTHR40788:SF1">
    <property type="entry name" value="IPA PROTEIN"/>
    <property type="match status" value="1"/>
</dbReference>